<dbReference type="GO" id="GO:0000055">
    <property type="term" value="P:ribosomal large subunit export from nucleus"/>
    <property type="evidence" value="ECO:0007669"/>
    <property type="project" value="TreeGrafter"/>
</dbReference>
<dbReference type="GO" id="GO:0016887">
    <property type="term" value="F:ATP hydrolysis activity"/>
    <property type="evidence" value="ECO:0007669"/>
    <property type="project" value="InterPro"/>
</dbReference>
<evidence type="ECO:0000256" key="9">
    <source>
        <dbReference type="PIRNR" id="PIRNR010340"/>
    </source>
</evidence>
<feature type="domain" description="AAA+ ATPase" evidence="11">
    <location>
        <begin position="1000"/>
        <end position="1145"/>
    </location>
</feature>
<keyword evidence="5 9" id="KW-0547">Nucleotide-binding</keyword>
<dbReference type="PANTHER" id="PTHR48103">
    <property type="entry name" value="MIDASIN-RELATED"/>
    <property type="match status" value="1"/>
</dbReference>
<keyword evidence="13" id="KW-1185">Reference proteome</keyword>
<comment type="caution">
    <text evidence="12">The sequence shown here is derived from an EMBL/GenBank/DDBJ whole genome shotgun (WGS) entry which is preliminary data.</text>
</comment>
<dbReference type="FunFam" id="3.40.50.300:FF:000956">
    <property type="entry name" value="Midasin"/>
    <property type="match status" value="1"/>
</dbReference>
<feature type="domain" description="AAA+ ATPase" evidence="11">
    <location>
        <begin position="1310"/>
        <end position="1477"/>
    </location>
</feature>
<evidence type="ECO:0000256" key="1">
    <source>
        <dbReference type="ARBA" id="ARBA00004604"/>
    </source>
</evidence>
<dbReference type="GO" id="GO:0005524">
    <property type="term" value="F:ATP binding"/>
    <property type="evidence" value="ECO:0007669"/>
    <property type="project" value="UniProtKB-KW"/>
</dbReference>
<feature type="domain" description="AAA+ ATPase" evidence="11">
    <location>
        <begin position="1698"/>
        <end position="1850"/>
    </location>
</feature>
<keyword evidence="7 9" id="KW-0143">Chaperone</keyword>
<evidence type="ECO:0000256" key="6">
    <source>
        <dbReference type="ARBA" id="ARBA00022840"/>
    </source>
</evidence>
<dbReference type="SMART" id="SM00382">
    <property type="entry name" value="AAA"/>
    <property type="match status" value="6"/>
</dbReference>
<comment type="similarity">
    <text evidence="3 9">Belongs to the midasin family.</text>
</comment>
<dbReference type="CDD" id="cd00009">
    <property type="entry name" value="AAA"/>
    <property type="match status" value="3"/>
</dbReference>
<name>A0AAD9K261_9ANNE</name>
<feature type="compositionally biased region" description="Acidic residues" evidence="10">
    <location>
        <begin position="4484"/>
        <end position="4493"/>
    </location>
</feature>
<dbReference type="SUPFAM" id="SSF52540">
    <property type="entry name" value="P-loop containing nucleoside triphosphate hydrolases"/>
    <property type="match status" value="6"/>
</dbReference>
<dbReference type="FunFam" id="3.40.50.300:FF:000582">
    <property type="entry name" value="Midasin"/>
    <property type="match status" value="1"/>
</dbReference>
<reference evidence="12" key="1">
    <citation type="journal article" date="2023" name="Mol. Biol. Evol.">
        <title>Third-Generation Sequencing Reveals the Adaptive Role of the Epigenome in Three Deep-Sea Polychaetes.</title>
        <authorList>
            <person name="Perez M."/>
            <person name="Aroh O."/>
            <person name="Sun Y."/>
            <person name="Lan Y."/>
            <person name="Juniper S.K."/>
            <person name="Young C.R."/>
            <person name="Angers B."/>
            <person name="Qian P.Y."/>
        </authorList>
    </citation>
    <scope>NUCLEOTIDE SEQUENCE</scope>
    <source>
        <strain evidence="12">P08H-3</strain>
    </source>
</reference>
<evidence type="ECO:0000256" key="5">
    <source>
        <dbReference type="ARBA" id="ARBA00022741"/>
    </source>
</evidence>
<comment type="subcellular location">
    <subcellularLocation>
        <location evidence="1">Nucleus</location>
        <location evidence="1">Nucleolus</location>
    </subcellularLocation>
    <subcellularLocation>
        <location evidence="2">Nucleus</location>
        <location evidence="2">Nucleoplasm</location>
    </subcellularLocation>
</comment>
<keyword evidence="6 9" id="KW-0067">ATP-binding</keyword>
<dbReference type="Pfam" id="PF12775">
    <property type="entry name" value="AAA_7"/>
    <property type="match status" value="1"/>
</dbReference>
<dbReference type="GO" id="GO:0005730">
    <property type="term" value="C:nucleolus"/>
    <property type="evidence" value="ECO:0007669"/>
    <property type="project" value="UniProtKB-SubCell"/>
</dbReference>
<feature type="compositionally biased region" description="Acidic residues" evidence="10">
    <location>
        <begin position="4534"/>
        <end position="4554"/>
    </location>
</feature>
<organism evidence="12 13">
    <name type="scientific">Paralvinella palmiformis</name>
    <dbReference type="NCBI Taxonomy" id="53620"/>
    <lineage>
        <taxon>Eukaryota</taxon>
        <taxon>Metazoa</taxon>
        <taxon>Spiralia</taxon>
        <taxon>Lophotrochozoa</taxon>
        <taxon>Annelida</taxon>
        <taxon>Polychaeta</taxon>
        <taxon>Sedentaria</taxon>
        <taxon>Canalipalpata</taxon>
        <taxon>Terebellida</taxon>
        <taxon>Terebelliformia</taxon>
        <taxon>Alvinellidae</taxon>
        <taxon>Paralvinella</taxon>
    </lineage>
</organism>
<sequence>MTINAIWTPRDRSHLLDLLSELLLQRTSTRNVIRSFRGIILDLLSRAQSYVQNTKDVKEKHVQHQRFCVVLSKVIEEIPELRGWILNYLTSTKPFYKPFSDDEFGEPVSKKIKKKIAQSPSQLELLVATFTLASHLHSELRVAWDWFDLVPFLIDPDSAKRWLVVNTVARFTAMSPKCLQDVKKQYFTEEEIIDLSVRFDGALSKQRERVQLLANPVQSRSISCRGQQTHTLKEIIETDLSSNVSCICGVLLPQKHSTSFDHESYNSLVMVPSVQRNLRCLALAVAAGLPVLLEGPVGCGKTSLVEYMARRTGRGGTPQLMKIQLGDQTDSKALVGVYRCTEVPGEFIWQPGVLTTAVQEGYWVLLEDLDYAPVDVISLLLPLLESRTLSIPGHGDQVLAHPDFRIFATLRLLGHGSSLYRHQNAGMDIIDKLWTHVVVEPLSRNELKQVIVNKHSQLTNVVDKLLDVYFLLSSGRHDPCVEHSSHDNIDVDDVCSRKLFGFEGRMVSTRDLIKWCSRIAVDFDGTQTSTATSVFREALDCFCASVSKMEKQLAIADVIGAKLNITKAKVEYLCSKYKPDVEVTRSIFQVGRTSLTRKLSSVVTLDRSEMPRFAFTRQSVNLLELVAVCVSNNEPVLLVGETGTGKTSSVQYLAKQLGHKLRVINMNQQSDSTDLLGGFKPVDIRFIVAPFREEFELIFCSTFSQKQNMRFLGHIQECFNKRKWLDLFRLIEHTIKSALTKNKDHKLHKKWEKLSAKLRRLQIQVKQSQSALAFAFIEGALIEALKVGDWVLLDEINLAAAETLECLSGLLESSTGSIILMERGFTELYMSELEDTQDLKILVAEYLKGLSVSSSQIDGIVKFYLTIRGEASRKLMDGTGHKPCYSLRTLCRALQHAALNPYGNVPRSLYEGFCLSFLTQLDRASHPIVQTLICRNILGKQSVKALTNKPLPKPSGHDCLNFEGYWIAVGTREPVVPENYVLTPSVRANLKDLARIVSAGRHPVLIQGETSVGKTSLITYLAKASGNVCVRINNHEHTDIQEYVGCYCVEDTGKLIFKEGVLVEAMRKGLWIILDELNLAPTDVLEALNRLLDDNRELFIAETQETVKAHPKFMLFATQNPPGQYGGRKILSRAFKNRFIELHFSELPSSELETILHERCSLPMSYSKKLVAVMIELQTRRRGSGVFTGKQGYITLRDLFRWAQRYQHAQYETNEKYFDWDQQLADNGYMLLAGRVRREEECKIIQEVLEKHIKRKVDPHNLFSLHSDTSTTTRPLLEALSLAVPDQFKHVVWTYGMRRIAVLIGQCLKFGEPVLLVGDTGCGKTTICQMFAHQRGQTLYSINCHLHTEGADFLGGLRPVRHQQSEDDLDQQRLFEWCDGPLVYAMKEGSMFLVDEISLADDSVLERLNSVLEPERTLLLAEKGGGDGSKNDIEVIVAKEAFRIIATMNPGGDYGKKELSPALRNRFTEIWCPLSRERSDFIAIMEHNLHPWLELGHAKSYDVATAIMDFVDWFSSNDFGKRCTVSIRDILTWVYFINTLTCGRSDTEVLDSAMDIADVGVEMDTNATSKGRKLSLASSYIHGACMVFLDGLGAGLTSDADPQCPLVARRICLDYLLQQLHKMSGKMYTLNDLDLALTEQSITGEKSNNVIQHLDGFFGIPPFYIPRGPESHTSVESYTLQAPTTCLNAQRLLRSLQLPRPILLEGSPGVGKTSLVAAVAKISGHHLVRINLSEQTDVSDLFGADLPVEGGKGGQFSWRDGPLLQALKAGHWIILDELNLASQSVLEGLNACLDHRGEVFVPELGRTFHILHDKTRLFACQNPLHQGGGRKGLPRSFLNRFTQVYIEPLTADDLVFITSAIYPQLPLAMLTKMVSFNHEVYRQTVADKCWGQRGAPWEFNLRDIFRWCDLLDKNQCPPYKPTGQVVITTDILQVGHSFLKRKDMITGRGRVQHHSLLHHILMPLESLMKCIEMDWMTILVGSSGCGKTAVVQLLAQLCGQQLHILPMNTSMDTTELLGGFEQMDLYHHVEEIDRKCDEVLHELVAHLLSTRGNHHVHVEKLLKLWHQYLRSSKQEDKISTLQATTKDLFDLIIRQKKTRHGGTFEWIDSMLVTALMEGHWLLIDNVNFCSPSVLDRLNGLLEPGGVLSIDERGVLDGEVPAIKPHPEFRLILSLDPKHGEISRAMRNRGVEIYILGENEGGGFTNQDLKTILYGLGLVGLLPVTKVIELHEAVKESCKGRVHLMDLLRVGELIVQQLERGLDLRTAISHSAKEVYVRPQRDASTKEILNIMITEKLSGLELLEWEKSTGRSSLLDAGLWPDQLPSVSSWCGDIAMATIHQNTALFLHIISQIMLAHEARPGFPLTMLQILKSDQALPACDSGGSVSLLRPALKLLAENTNIKCWKLLSKWLVDVLSQRLPLSDPRLGGLFRCTLQVIPKMLSAMFESDLMAKVIEVSQELFISRQDFDTYQQMPFDLRWNKTFVDRLSKLWQGEGHLTDSRMFQDLCQLYNQLYLVAEMCQNAVYHMENICNMVKVPRTQSASILQLSYAANKGLMEIAKLPNPCLIHLYPLISQLDEHLLQLFSEKQCLSDEEWLKVKDALVWYDWLVAYCHQPIRSQHRELLIPTLALHWNWLWTSLLEDMYHNKKFSGSLASVVMSLQMSLGSDSTRSQQRHQLSRLLGQPRSFPSASAADLLMKASQFSDVIDIKRGIQNHLDRTLGLLQDDGAQIRMKLIRVIHSLWSKDFKKTEEWVLTELKEIEEILSTYNLLDDATRMEIDQRTDNQPLPRPAVTEVALLPFYDYMAVSMETDLLTSFHDRRRPYSDREIQKWIDFAIEKSTLNAGDLAVWCDVNNQIEEKGTLMEITRHFLHVIGNTTATHQPKYWLLWNHKDSNNMNSDSISCNNNYDGSALMHALNVSHNAFCLLTEQPTQPGDDRMMKRLSRKEADSWLPSNIPLCQTSEKLNQLTVISKCLLSCAPSMASVSQSFSSRSLELVQNVIHKLFVAVVTLLADPDKIQMESNSHPTDGNAIAIDIVNLTSYVLKESDTFSLLSPCLRDSLEELSEIVVQISPEQQFDKSHHWKVLFNLGRCWTIVGMLEAFLLAPQGPVDPAHKLAVQLEHSEDQLKSIQKELQLRDYQCSLLTGHGLSLDGATTHPVIHHLVTEEQRLHDWTESSYHQVATRPQPPQFHLLLQEVKQFQQTIGSPERLRQMLSALEGVCLKDYKDNKSNVIIESQTWLRSIEEYVNRIEREYPYYRDIVIPYVTGFKQIAYGFRLMLHVAEAKHKIQLLVPEVNSLQSISIEELMLMLCQFPYVTEHIASARVIAETLLKETTRKQFEQLLCHEQEENIRLPQITRSLLRLALLHMKNHLAGTLAVDSAATCVLSSLFHQYVKVWWKAEQRRREKEEEESNLYKYKDRTHGESMTEEERNQLEMEQRFPTFDQDFEDITIGFQLDDPKKTKISDSKSAVDQDDDDADLDLEAVNLTTDEMSEVCQFHHMVFTCLAATPWHQSLTKDAVDELGYVAPVISGYLMAAHLGKKLWLLIDPSLDGKLLGSHMMMSRVLQAESSEEDHQWKLERKKPYDIYHDPFVAEAIKCRPLLEKFLDRVNSLLAEWPDHPTLKQEWESNAARHVSLSEQMALVTSQIIEWRKLELRCWRSCLDTVQWQIKQKAAKWWFYLYNLLQKYLTPTDTFEVTADENVKELATVLQQFMEGATLGEYSTRLMMLESFHYQLVCVSVPSKPACGTLDLIWSVFMAMDAIPCQLDLASADLLQLKLELDSCHKVEDKIGKLLWNLHQHYAQFVSNIEGEISKLKSPIEKELKAFVKIARWNDINYYAVKQTVEKTHKTLHKNMKTFETILQRPVCLLLTEDTKLDWSTRSLTESGVEVGQALDISCYVEALQPDVWTELHQRLPSLTKQYIKHCRSVMSASKYPHYSIAMDEFTGDVIETVHQLQALDVTKIEDKAKQKSEARFIQQRKRKALADLFKCLQDQGLSHKKGLTILNKGSADSKSWLASEPLDISSALHQLDSLRSDAHMEQLWTGCVKYYTRSISRRILFHTTLNTPSQELGVGNINRCKGFSEHLTQVIFKQRDQLTEHFSAFFKLRQCVGYLSRLSEDSLCPQSSTRDWLHTLKVLCDQTVDCLKQTILVLESCPDQSTDGSTAFISPFPSWYHCQIMNEHEELTCVINKLQEYLLLVRNIQIFVNKTTSDDVLLTRSTIKELSKFFTEMQQIADLLFEICDHFKLPQTGDIHPLARTLQFIQLQISITAEAFSDWLSKIKSWSDDLGEQSLSEFSKNIDDLVTELLLVVQKFIHDQADTEKNISTNSEDGEEVENQNMDLVDGHIVEHLYKQLTHRLQYVKVAKILDCLTQLTIKLSAWSNSEEMFPVCIVGSRLLSDCVPLLRQYCNLVQCILTEVLGSHRALTKLLSVLLALFTELTQKGFCLPAELSDESSGDGTTKFEDAEGAGIGEGEGVKDVSDQIETEDQLEDVCREGEEQKEPKDHSDDPDVKSEDNAIEMSEQFDGKTQDIDDEETVSDENEDDEDDDELDKEMGDLGGAEADKLDEQVWGSDEEEEEEQIEDNEEESGPGAGQQTETELVANEDNKDKSEADTKDKQEDNKQENIDEIKEQQMPDESEYNEDEIDPHYNDRLQQDDPEDMDLPDDMKLDDGEEGNKDEEDDLEADDVVIDWVMQKTTSDKPRGIQWTLFSQLEDLDFADDLVFLSVKLDHLQEKTDRLQRYAKQTGLTVNTSKTQVMSINTTPTTPVTVNGEPFEFVQDFTYLGSLISKENGGQKDIKAKLSKAAVPNCRTFGSLTNTPPKQR</sequence>
<accession>A0AAD9K261</accession>
<evidence type="ECO:0000256" key="7">
    <source>
        <dbReference type="ARBA" id="ARBA00023186"/>
    </source>
</evidence>
<comment type="function">
    <text evidence="9">Nuclear chaperone required for maturation and nuclear export of pre-60S ribosome subunits.</text>
</comment>
<dbReference type="InterPro" id="IPR011704">
    <property type="entry name" value="ATPase_dyneun-rel_AAA"/>
</dbReference>
<evidence type="ECO:0000313" key="12">
    <source>
        <dbReference type="EMBL" id="KAK2163534.1"/>
    </source>
</evidence>
<evidence type="ECO:0000259" key="11">
    <source>
        <dbReference type="SMART" id="SM00382"/>
    </source>
</evidence>
<feature type="compositionally biased region" description="Basic and acidic residues" evidence="10">
    <location>
        <begin position="4607"/>
        <end position="4636"/>
    </location>
</feature>
<keyword evidence="8 9" id="KW-0539">Nucleus</keyword>
<feature type="region of interest" description="Disordered" evidence="10">
    <location>
        <begin position="4453"/>
        <end position="4689"/>
    </location>
</feature>
<feature type="compositionally biased region" description="Acidic residues" evidence="10">
    <location>
        <begin position="4637"/>
        <end position="4648"/>
    </location>
</feature>
<dbReference type="GO" id="GO:0005654">
    <property type="term" value="C:nucleoplasm"/>
    <property type="evidence" value="ECO:0007669"/>
    <property type="project" value="UniProtKB-SubCell"/>
</dbReference>
<proteinExistence type="inferred from homology"/>
<dbReference type="InterPro" id="IPR027417">
    <property type="entry name" value="P-loop_NTPase"/>
</dbReference>
<dbReference type="InterPro" id="IPR040848">
    <property type="entry name" value="AAA_lid_7"/>
</dbReference>
<dbReference type="Proteomes" id="UP001208570">
    <property type="component" value="Unassembled WGS sequence"/>
</dbReference>
<feature type="compositionally biased region" description="Basic and acidic residues" evidence="10">
    <location>
        <begin position="4494"/>
        <end position="4518"/>
    </location>
</feature>
<protein>
    <recommendedName>
        <fullName evidence="4 9">Midasin</fullName>
    </recommendedName>
</protein>
<evidence type="ECO:0000313" key="13">
    <source>
        <dbReference type="Proteomes" id="UP001208570"/>
    </source>
</evidence>
<evidence type="ECO:0000256" key="10">
    <source>
        <dbReference type="SAM" id="MobiDB-lite"/>
    </source>
</evidence>
<dbReference type="FunFam" id="3.40.50.300:FF:000764">
    <property type="entry name" value="Midasin"/>
    <property type="match status" value="1"/>
</dbReference>
<feature type="domain" description="AAA+ ATPase" evidence="11">
    <location>
        <begin position="287"/>
        <end position="472"/>
    </location>
</feature>
<dbReference type="Pfam" id="PF17867">
    <property type="entry name" value="AAA_lid_7"/>
    <property type="match status" value="3"/>
</dbReference>
<feature type="domain" description="AAA+ ATPase" evidence="11">
    <location>
        <begin position="632"/>
        <end position="834"/>
    </location>
</feature>
<gene>
    <name evidence="12" type="ORF">LSH36_78g06039</name>
</gene>
<dbReference type="Gene3D" id="3.40.50.300">
    <property type="entry name" value="P-loop containing nucleotide triphosphate hydrolases"/>
    <property type="match status" value="6"/>
</dbReference>
<dbReference type="InterPro" id="IPR041190">
    <property type="entry name" value="Midasin_AAA_lid_5"/>
</dbReference>
<dbReference type="Pfam" id="PF07728">
    <property type="entry name" value="AAA_5"/>
    <property type="match status" value="6"/>
</dbReference>
<dbReference type="PIRSF" id="PIRSF010340">
    <property type="entry name" value="Midasin"/>
    <property type="match status" value="1"/>
</dbReference>
<dbReference type="Pfam" id="PF17865">
    <property type="entry name" value="AAA_lid_5"/>
    <property type="match status" value="1"/>
</dbReference>
<feature type="compositionally biased region" description="Acidic residues" evidence="10">
    <location>
        <begin position="4674"/>
        <end position="4689"/>
    </location>
</feature>
<evidence type="ECO:0000256" key="3">
    <source>
        <dbReference type="ARBA" id="ARBA00007188"/>
    </source>
</evidence>
<evidence type="ECO:0000256" key="2">
    <source>
        <dbReference type="ARBA" id="ARBA00004642"/>
    </source>
</evidence>
<feature type="compositionally biased region" description="Acidic residues" evidence="10">
    <location>
        <begin position="4575"/>
        <end position="4591"/>
    </location>
</feature>
<dbReference type="GO" id="GO:0000027">
    <property type="term" value="P:ribosomal large subunit assembly"/>
    <property type="evidence" value="ECO:0007669"/>
    <property type="project" value="InterPro"/>
</dbReference>
<feature type="compositionally biased region" description="Basic and acidic residues" evidence="10">
    <location>
        <begin position="4649"/>
        <end position="4658"/>
    </location>
</feature>
<feature type="domain" description="AAA+ ATPase" evidence="11">
    <location>
        <begin position="1973"/>
        <end position="2196"/>
    </location>
</feature>
<dbReference type="EMBL" id="JAODUP010000078">
    <property type="protein sequence ID" value="KAK2163534.1"/>
    <property type="molecule type" value="Genomic_DNA"/>
</dbReference>
<evidence type="ECO:0000256" key="8">
    <source>
        <dbReference type="ARBA" id="ARBA00023242"/>
    </source>
</evidence>
<dbReference type="InterPro" id="IPR012099">
    <property type="entry name" value="Midasin"/>
</dbReference>
<dbReference type="GO" id="GO:0030687">
    <property type="term" value="C:preribosome, large subunit precursor"/>
    <property type="evidence" value="ECO:0007669"/>
    <property type="project" value="TreeGrafter"/>
</dbReference>
<dbReference type="PANTHER" id="PTHR48103:SF2">
    <property type="entry name" value="MIDASIN"/>
    <property type="match status" value="1"/>
</dbReference>
<dbReference type="FunFam" id="3.40.50.300:FF:000142">
    <property type="entry name" value="Midasin"/>
    <property type="match status" value="1"/>
</dbReference>
<evidence type="ECO:0000256" key="4">
    <source>
        <dbReference type="ARBA" id="ARBA00017143"/>
    </source>
</evidence>
<dbReference type="InterPro" id="IPR003593">
    <property type="entry name" value="AAA+_ATPase"/>
</dbReference>